<comment type="caution">
    <text evidence="1">The sequence shown here is derived from an EMBL/GenBank/DDBJ whole genome shotgun (WGS) entry which is preliminary data.</text>
</comment>
<sequence>MEAEFEIAGNRYRFDRMPAQTETRILRRFAPMIAEAVPLVLAPGPRIALRSNMDVQKVIQTVFRAWGRLSDDDTDMIERASCGSLRREHSGAWVPVWPKGDPEPAFPDIDGAALEHMVGYALGFTVKRWLEGGGEMVPAEIRAVIGKLH</sequence>
<protein>
    <submittedName>
        <fullName evidence="1">Uncharacterized protein</fullName>
    </submittedName>
</protein>
<gene>
    <name evidence="1" type="ORF">ABIC20_002779</name>
</gene>
<keyword evidence="2" id="KW-1185">Reference proteome</keyword>
<evidence type="ECO:0000313" key="2">
    <source>
        <dbReference type="Proteomes" id="UP001549119"/>
    </source>
</evidence>
<dbReference type="Proteomes" id="UP001549119">
    <property type="component" value="Unassembled WGS sequence"/>
</dbReference>
<organism evidence="1 2">
    <name type="scientific">Methylobacterium radiotolerans</name>
    <dbReference type="NCBI Taxonomy" id="31998"/>
    <lineage>
        <taxon>Bacteria</taxon>
        <taxon>Pseudomonadati</taxon>
        <taxon>Pseudomonadota</taxon>
        <taxon>Alphaproteobacteria</taxon>
        <taxon>Hyphomicrobiales</taxon>
        <taxon>Methylobacteriaceae</taxon>
        <taxon>Methylobacterium</taxon>
    </lineage>
</organism>
<evidence type="ECO:0000313" key="1">
    <source>
        <dbReference type="EMBL" id="MET3865470.1"/>
    </source>
</evidence>
<dbReference type="RefSeq" id="WP_209650868.1">
    <property type="nucleotide sequence ID" value="NZ_JBEPNV010000001.1"/>
</dbReference>
<proteinExistence type="predicted"/>
<accession>A0ABV2NGD5</accession>
<reference evidence="1 2" key="1">
    <citation type="submission" date="2024-06" db="EMBL/GenBank/DDBJ databases">
        <title>Genomics of switchgrass bacterial isolates.</title>
        <authorList>
            <person name="Shade A."/>
        </authorList>
    </citation>
    <scope>NUCLEOTIDE SEQUENCE [LARGE SCALE GENOMIC DNA]</scope>
    <source>
        <strain evidence="1 2">PvP084</strain>
    </source>
</reference>
<dbReference type="EMBL" id="JBEPNW010000002">
    <property type="protein sequence ID" value="MET3865470.1"/>
    <property type="molecule type" value="Genomic_DNA"/>
</dbReference>
<name>A0ABV2NGD5_9HYPH</name>